<proteinExistence type="predicted"/>
<sequence length="1066" mass="113724">MSTLADLTSTLILGAPPSATVNAALLTSEDPAPNTLFLNERMPADRVALADLPRAWFIVGPEHSHAGLVKAFDGLLKPTLDQYNAASAAEKLLYEQLPQYVGLTAADKANRLLQAIFFLDGCIATATSAQTKPLIDRRWTVGALLPLPVWLARAKGTIAFTALPGAGSTITLGGSTWTFVAGAPAPGMRQSTLGATVEATLTALVAALTAAADPILVTTTVVANNALRRLEITARKPGTAGNAFVLAAVPSSNGTPSSGTLQGGGWHADLLRIIEAVPAATVAVPPVRALNQADGHEIPSPVVKDSNRVETAAAMRASLRTMLEGPAVAFDPVATGAALGAEARWNPYAVLFYFVELSIALDRMQDEASRTAFIQPLLRAFFGSFTDVELALCNRTSAGHAILRRSWQLWAREYNSAVPGDPGMALRDRLRRTLELTDDHLDRRAPVDTGVVVAGKVNTGELEPPVDSVLGITALTAATAAPSKFPVMAFGRMVNFTYTAALDPRYRGVSFSGNVDPEQYLPPRLPDYPLDPSAVGFTVIQSLLRQKARTDQWARIATVFGGIEGKLDAGNAADGGVFSVGFFQWTAPGTEGQALFNRLKRLSDAYFDLIVRGLGYEIAREGAATAQTKAAGFLRVDATPMPGSSVSLGSVRWTFVTGAPAGPQTQLMPGDTPAIVAQRWVNDLNGPRRPATLAGFTFNVDAIALAAVPPVVALKIEFPSVGPAGNRFRLSAGEAPPSNISTVTKTLVGGTDQPALSLASAIPVTDFGIDPTDLHTKHIFYRLSRGAEPERIQAKVPKPPGEPYFGADPTVPLNADARAKDAVAAAMDWRYDTASKKWIVGRRAILLQARWTVASWYGIETWHAQAEKACDRIVEMKQKITRDTEPGWSKWLHLIEGVTGAPSLATGGVIDTKSSILRLFAREALVASLLDVHINSPSGLIALMQRAYARLLSTTAVTAEKSLVDDEEQGRLAHLLLLLFTSERLKDLQNVSNDKPLSTAQHRILQRAGGLYGQFGKYNRAALKARGKDAATQANLETALKALLKSDIDGILIDVTKKDSLFEWPT</sequence>
<name>A0ABM7YPB2_9BURK</name>
<accession>A0ABM7YPB2</accession>
<evidence type="ECO:0000313" key="2">
    <source>
        <dbReference type="Proteomes" id="UP001057498"/>
    </source>
</evidence>
<protein>
    <submittedName>
        <fullName evidence="1">Uncharacterized protein</fullName>
    </submittedName>
</protein>
<dbReference type="EMBL" id="AP025730">
    <property type="protein sequence ID" value="BDI06331.1"/>
    <property type="molecule type" value="Genomic_DNA"/>
</dbReference>
<reference evidence="1" key="1">
    <citation type="submission" date="2022-04" db="EMBL/GenBank/DDBJ databases">
        <title>Whole genome sequence of Sphaerotilus sp. FB-5.</title>
        <authorList>
            <person name="Takeda M."/>
            <person name="Narihara S."/>
            <person name="Akimoto M."/>
            <person name="Akimoto R."/>
            <person name="Nishiyashiki S."/>
            <person name="Murakami T."/>
        </authorList>
    </citation>
    <scope>NUCLEOTIDE SEQUENCE</scope>
    <source>
        <strain evidence="1">FB-5</strain>
    </source>
</reference>
<dbReference type="RefSeq" id="WP_251969614.1">
    <property type="nucleotide sequence ID" value="NZ_AP025730.1"/>
</dbReference>
<gene>
    <name evidence="1" type="ORF">CATMQ487_33010</name>
</gene>
<evidence type="ECO:0000313" key="1">
    <source>
        <dbReference type="EMBL" id="BDI06331.1"/>
    </source>
</evidence>
<dbReference type="Proteomes" id="UP001057498">
    <property type="component" value="Chromosome"/>
</dbReference>
<organism evidence="1 2">
    <name type="scientific">Sphaerotilus microaerophilus</name>
    <dbReference type="NCBI Taxonomy" id="2914710"/>
    <lineage>
        <taxon>Bacteria</taxon>
        <taxon>Pseudomonadati</taxon>
        <taxon>Pseudomonadota</taxon>
        <taxon>Betaproteobacteria</taxon>
        <taxon>Burkholderiales</taxon>
        <taxon>Sphaerotilaceae</taxon>
        <taxon>Sphaerotilus</taxon>
    </lineage>
</organism>
<keyword evidence="2" id="KW-1185">Reference proteome</keyword>